<feature type="transmembrane region" description="Helical" evidence="1">
    <location>
        <begin position="200"/>
        <end position="217"/>
    </location>
</feature>
<feature type="transmembrane region" description="Helical" evidence="1">
    <location>
        <begin position="276"/>
        <end position="295"/>
    </location>
</feature>
<gene>
    <name evidence="3" type="ORF">BC777_2656</name>
</gene>
<keyword evidence="1" id="KW-1133">Transmembrane helix</keyword>
<feature type="transmembrane region" description="Helical" evidence="1">
    <location>
        <begin position="106"/>
        <end position="123"/>
    </location>
</feature>
<evidence type="ECO:0000313" key="3">
    <source>
        <dbReference type="EMBL" id="PJI86288.1"/>
    </source>
</evidence>
<dbReference type="OrthoDB" id="7171777at2"/>
<comment type="caution">
    <text evidence="3">The sequence shown here is derived from an EMBL/GenBank/DDBJ whole genome shotgun (WGS) entry which is preliminary data.</text>
</comment>
<dbReference type="EMBL" id="PGTY01000002">
    <property type="protein sequence ID" value="PJI86288.1"/>
    <property type="molecule type" value="Genomic_DNA"/>
</dbReference>
<evidence type="ECO:0000313" key="4">
    <source>
        <dbReference type="Proteomes" id="UP000228531"/>
    </source>
</evidence>
<evidence type="ECO:0000256" key="1">
    <source>
        <dbReference type="SAM" id="Phobius"/>
    </source>
</evidence>
<feature type="transmembrane region" description="Helical" evidence="1">
    <location>
        <begin position="64"/>
        <end position="85"/>
    </location>
</feature>
<dbReference type="GO" id="GO:0080120">
    <property type="term" value="P:CAAX-box protein maturation"/>
    <property type="evidence" value="ECO:0007669"/>
    <property type="project" value="UniProtKB-ARBA"/>
</dbReference>
<dbReference type="GO" id="GO:0004175">
    <property type="term" value="F:endopeptidase activity"/>
    <property type="evidence" value="ECO:0007669"/>
    <property type="project" value="UniProtKB-ARBA"/>
</dbReference>
<feature type="domain" description="CAAX prenyl protease 2/Lysostaphin resistance protein A-like" evidence="2">
    <location>
        <begin position="141"/>
        <end position="237"/>
    </location>
</feature>
<keyword evidence="1" id="KW-0472">Membrane</keyword>
<accession>A0A2M8W5V2</accession>
<protein>
    <recommendedName>
        <fullName evidence="2">CAAX prenyl protease 2/Lysostaphin resistance protein A-like domain-containing protein</fullName>
    </recommendedName>
</protein>
<keyword evidence="4" id="KW-1185">Reference proteome</keyword>
<sequence>MRHNYAPHEDFIQPARAEPSLRHVFSVTVIYVVAFYLAPVLVYLMLPASLNADLYEMTTPMGSLLSFATFGISAYVLVKIVQFFHRRGFWSLVGPYRRALTDLRKVAVAVAGLQFFVQIILPFGSWGEVAEVRSIPLWLLLAPVSLLVIFIQVSTEELVFRGYLQQQLACISSNPWVWMVLPSALFGAVHYWNGNSPPEGTVYAVWAGLLGLACADLTARTGSLGAAIGLHFGVNVVATMFVGIQDWPFSGLALVLLAYFDPDVLSAEIIAEGTTWVIFSMIMSALSVLIIWLAARIAIRR</sequence>
<dbReference type="AlphaFoldDB" id="A0A2M8W5V2"/>
<dbReference type="InterPro" id="IPR003675">
    <property type="entry name" value="Rce1/LyrA-like_dom"/>
</dbReference>
<name>A0A2M8W5V2_9RHOB</name>
<dbReference type="PANTHER" id="PTHR39430">
    <property type="entry name" value="MEMBRANE-ASSOCIATED PROTEASE-RELATED"/>
    <property type="match status" value="1"/>
</dbReference>
<dbReference type="PANTHER" id="PTHR39430:SF1">
    <property type="entry name" value="PROTEASE"/>
    <property type="match status" value="1"/>
</dbReference>
<organism evidence="3 4">
    <name type="scientific">Yoonia maricola</name>
    <dbReference type="NCBI Taxonomy" id="420999"/>
    <lineage>
        <taxon>Bacteria</taxon>
        <taxon>Pseudomonadati</taxon>
        <taxon>Pseudomonadota</taxon>
        <taxon>Alphaproteobacteria</taxon>
        <taxon>Rhodobacterales</taxon>
        <taxon>Paracoccaceae</taxon>
        <taxon>Yoonia</taxon>
    </lineage>
</organism>
<feature type="transmembrane region" description="Helical" evidence="1">
    <location>
        <begin position="135"/>
        <end position="155"/>
    </location>
</feature>
<dbReference type="RefSeq" id="WP_100368592.1">
    <property type="nucleotide sequence ID" value="NZ_PGTY01000002.1"/>
</dbReference>
<dbReference type="Pfam" id="PF02517">
    <property type="entry name" value="Rce1-like"/>
    <property type="match status" value="1"/>
</dbReference>
<reference evidence="3 4" key="1">
    <citation type="submission" date="2017-11" db="EMBL/GenBank/DDBJ databases">
        <title>Genomic Encyclopedia of Archaeal and Bacterial Type Strains, Phase II (KMG-II): From Individual Species to Whole Genera.</title>
        <authorList>
            <person name="Goeker M."/>
        </authorList>
    </citation>
    <scope>NUCLEOTIDE SEQUENCE [LARGE SCALE GENOMIC DNA]</scope>
    <source>
        <strain evidence="3 4">DSM 29128</strain>
    </source>
</reference>
<feature type="transmembrane region" description="Helical" evidence="1">
    <location>
        <begin position="21"/>
        <end position="44"/>
    </location>
</feature>
<feature type="transmembrane region" description="Helical" evidence="1">
    <location>
        <begin position="176"/>
        <end position="194"/>
    </location>
</feature>
<keyword evidence="1" id="KW-0812">Transmembrane</keyword>
<evidence type="ECO:0000259" key="2">
    <source>
        <dbReference type="Pfam" id="PF02517"/>
    </source>
</evidence>
<dbReference type="Proteomes" id="UP000228531">
    <property type="component" value="Unassembled WGS sequence"/>
</dbReference>
<proteinExistence type="predicted"/>